<keyword evidence="1" id="KW-0812">Transmembrane</keyword>
<evidence type="ECO:0000313" key="2">
    <source>
        <dbReference type="EMBL" id="CAI2383267.1"/>
    </source>
</evidence>
<keyword evidence="3" id="KW-1185">Reference proteome</keyword>
<gene>
    <name evidence="2" type="ORF">ECRASSUSDP1_LOCUS24763</name>
</gene>
<evidence type="ECO:0000313" key="3">
    <source>
        <dbReference type="Proteomes" id="UP001295684"/>
    </source>
</evidence>
<sequence length="145" mass="16454">MAYSNSNRFRPIDKFTNYFWNDEKTSTDDLINDPERFLLTQDGVFDAEGGYTGAFIHFSVLAGGIAALFAFRPTLATYFMKGSLRFNEWALIGGTGILSYQLGYWTGVSTFGDAHRLENHYAAYTLVKSQNRYEGRTNLLKKPSF</sequence>
<keyword evidence="1" id="KW-0472">Membrane</keyword>
<feature type="transmembrane region" description="Helical" evidence="1">
    <location>
        <begin position="51"/>
        <end position="71"/>
    </location>
</feature>
<organism evidence="2 3">
    <name type="scientific">Euplotes crassus</name>
    <dbReference type="NCBI Taxonomy" id="5936"/>
    <lineage>
        <taxon>Eukaryota</taxon>
        <taxon>Sar</taxon>
        <taxon>Alveolata</taxon>
        <taxon>Ciliophora</taxon>
        <taxon>Intramacronucleata</taxon>
        <taxon>Spirotrichea</taxon>
        <taxon>Hypotrichia</taxon>
        <taxon>Euplotida</taxon>
        <taxon>Euplotidae</taxon>
        <taxon>Moneuplotes</taxon>
    </lineage>
</organism>
<proteinExistence type="predicted"/>
<dbReference type="EMBL" id="CAMPGE010025520">
    <property type="protein sequence ID" value="CAI2383267.1"/>
    <property type="molecule type" value="Genomic_DNA"/>
</dbReference>
<comment type="caution">
    <text evidence="2">The sequence shown here is derived from an EMBL/GenBank/DDBJ whole genome shotgun (WGS) entry which is preliminary data.</text>
</comment>
<keyword evidence="1" id="KW-1133">Transmembrane helix</keyword>
<reference evidence="2" key="1">
    <citation type="submission" date="2023-07" db="EMBL/GenBank/DDBJ databases">
        <authorList>
            <consortium name="AG Swart"/>
            <person name="Singh M."/>
            <person name="Singh A."/>
            <person name="Seah K."/>
            <person name="Emmerich C."/>
        </authorList>
    </citation>
    <scope>NUCLEOTIDE SEQUENCE</scope>
    <source>
        <strain evidence="2">DP1</strain>
    </source>
</reference>
<dbReference type="Proteomes" id="UP001295684">
    <property type="component" value="Unassembled WGS sequence"/>
</dbReference>
<protein>
    <submittedName>
        <fullName evidence="2">Uncharacterized protein</fullName>
    </submittedName>
</protein>
<name>A0AAD1Y5G3_EUPCR</name>
<dbReference type="AlphaFoldDB" id="A0AAD1Y5G3"/>
<evidence type="ECO:0000256" key="1">
    <source>
        <dbReference type="SAM" id="Phobius"/>
    </source>
</evidence>
<accession>A0AAD1Y5G3</accession>